<sequence>MRLSPIVLALAATASARNVFRSGGQSLVKRDDNLKVPGENPLQFCNADRDEDLITIDEVTLSPNPPAAGTTLNIEASGTVNETILKGAYVKLEVKYGYIRLISTTADLCEQLGNVDLECPIEPGKLSITKTVDLPSQIPPGKYTVLADVYNDDDVHITCLTATVTFGGKSLGGMVDL</sequence>
<evidence type="ECO:0000256" key="7">
    <source>
        <dbReference type="ARBA" id="ARBA00023055"/>
    </source>
</evidence>
<dbReference type="AlphaFoldDB" id="A0AAE0H947"/>
<evidence type="ECO:0000256" key="4">
    <source>
        <dbReference type="ARBA" id="ARBA00016056"/>
    </source>
</evidence>
<keyword evidence="6 8" id="KW-0732">Signal</keyword>
<dbReference type="FunFam" id="2.60.40.770:FF:000004">
    <property type="entry name" value="Phosphatidylglycerol/phosphatidylinositol transfer protein"/>
    <property type="match status" value="1"/>
</dbReference>
<keyword evidence="7" id="KW-0445">Lipid transport</keyword>
<dbReference type="SMART" id="SM00737">
    <property type="entry name" value="ML"/>
    <property type="match status" value="1"/>
</dbReference>
<evidence type="ECO:0000256" key="8">
    <source>
        <dbReference type="SAM" id="SignalP"/>
    </source>
</evidence>
<evidence type="ECO:0000313" key="11">
    <source>
        <dbReference type="Proteomes" id="UP001278766"/>
    </source>
</evidence>
<dbReference type="Pfam" id="PF02221">
    <property type="entry name" value="E1_DerP2_DerF2"/>
    <property type="match status" value="1"/>
</dbReference>
<evidence type="ECO:0000256" key="6">
    <source>
        <dbReference type="ARBA" id="ARBA00022729"/>
    </source>
</evidence>
<evidence type="ECO:0000256" key="3">
    <source>
        <dbReference type="ARBA" id="ARBA00011245"/>
    </source>
</evidence>
<feature type="chain" id="PRO_5042087135" description="Phosphatidylglycerol/phosphatidylinositol transfer protein" evidence="8">
    <location>
        <begin position="17"/>
        <end position="177"/>
    </location>
</feature>
<dbReference type="CDD" id="cd00917">
    <property type="entry name" value="PG-PI_TP"/>
    <property type="match status" value="1"/>
</dbReference>
<dbReference type="InterPro" id="IPR039670">
    <property type="entry name" value="NPC2-like"/>
</dbReference>
<comment type="caution">
    <text evidence="10">The sequence shown here is derived from an EMBL/GenBank/DDBJ whole genome shotgun (WGS) entry which is preliminary data.</text>
</comment>
<evidence type="ECO:0000313" key="10">
    <source>
        <dbReference type="EMBL" id="KAK3292238.1"/>
    </source>
</evidence>
<dbReference type="InterPro" id="IPR033917">
    <property type="entry name" value="ML_PG-PI_TP"/>
</dbReference>
<evidence type="ECO:0000259" key="9">
    <source>
        <dbReference type="SMART" id="SM00737"/>
    </source>
</evidence>
<keyword evidence="5" id="KW-0813">Transport</keyword>
<dbReference type="InterPro" id="IPR014756">
    <property type="entry name" value="Ig_E-set"/>
</dbReference>
<dbReference type="SUPFAM" id="SSF81296">
    <property type="entry name" value="E set domains"/>
    <property type="match status" value="1"/>
</dbReference>
<reference evidence="10" key="1">
    <citation type="journal article" date="2023" name="Mol. Phylogenet. Evol.">
        <title>Genome-scale phylogeny and comparative genomics of the fungal order Sordariales.</title>
        <authorList>
            <person name="Hensen N."/>
            <person name="Bonometti L."/>
            <person name="Westerberg I."/>
            <person name="Brannstrom I.O."/>
            <person name="Guillou S."/>
            <person name="Cros-Aarteil S."/>
            <person name="Calhoun S."/>
            <person name="Haridas S."/>
            <person name="Kuo A."/>
            <person name="Mondo S."/>
            <person name="Pangilinan J."/>
            <person name="Riley R."/>
            <person name="LaButti K."/>
            <person name="Andreopoulos B."/>
            <person name="Lipzen A."/>
            <person name="Chen C."/>
            <person name="Yan M."/>
            <person name="Daum C."/>
            <person name="Ng V."/>
            <person name="Clum A."/>
            <person name="Steindorff A."/>
            <person name="Ohm R.A."/>
            <person name="Martin F."/>
            <person name="Silar P."/>
            <person name="Natvig D.O."/>
            <person name="Lalanne C."/>
            <person name="Gautier V."/>
            <person name="Ament-Velasquez S.L."/>
            <person name="Kruys A."/>
            <person name="Hutchinson M.I."/>
            <person name="Powell A.J."/>
            <person name="Barry K."/>
            <person name="Miller A.N."/>
            <person name="Grigoriev I.V."/>
            <person name="Debuchy R."/>
            <person name="Gladieux P."/>
            <person name="Hiltunen Thoren M."/>
            <person name="Johannesson H."/>
        </authorList>
    </citation>
    <scope>NUCLEOTIDE SEQUENCE</scope>
    <source>
        <strain evidence="10">CBS 168.71</strain>
    </source>
</reference>
<dbReference type="GO" id="GO:0032366">
    <property type="term" value="P:intracellular sterol transport"/>
    <property type="evidence" value="ECO:0007669"/>
    <property type="project" value="InterPro"/>
</dbReference>
<dbReference type="Gene3D" id="2.60.40.770">
    <property type="match status" value="1"/>
</dbReference>
<dbReference type="InterPro" id="IPR003172">
    <property type="entry name" value="ML_dom"/>
</dbReference>
<evidence type="ECO:0000256" key="5">
    <source>
        <dbReference type="ARBA" id="ARBA00022448"/>
    </source>
</evidence>
<name>A0AAE0H947_9PEZI</name>
<organism evidence="10 11">
    <name type="scientific">Chaetomium fimeti</name>
    <dbReference type="NCBI Taxonomy" id="1854472"/>
    <lineage>
        <taxon>Eukaryota</taxon>
        <taxon>Fungi</taxon>
        <taxon>Dikarya</taxon>
        <taxon>Ascomycota</taxon>
        <taxon>Pezizomycotina</taxon>
        <taxon>Sordariomycetes</taxon>
        <taxon>Sordariomycetidae</taxon>
        <taxon>Sordariales</taxon>
        <taxon>Chaetomiaceae</taxon>
        <taxon>Chaetomium</taxon>
    </lineage>
</organism>
<evidence type="ECO:0000256" key="1">
    <source>
        <dbReference type="ARBA" id="ARBA00002053"/>
    </source>
</evidence>
<dbReference type="PANTHER" id="PTHR11306:SF0">
    <property type="entry name" value="PHOSPHATIDYLGLYCEROL_PHOSPHATIDYLINOSITOL TRANSFER PROTEIN"/>
    <property type="match status" value="1"/>
</dbReference>
<dbReference type="PANTHER" id="PTHR11306">
    <property type="entry name" value="NIEMANN PICK TYPE C2 PROTEIN NPC2-RELATED"/>
    <property type="match status" value="1"/>
</dbReference>
<comment type="function">
    <text evidence="1">Catalyzes the intermembrane transfer of phosphatidylglycerol and phosphatidylinositol.</text>
</comment>
<gene>
    <name evidence="10" type="ORF">B0H64DRAFT_406058</name>
</gene>
<proteinExistence type="inferred from homology"/>
<feature type="domain" description="MD-2-related lipid-recognition" evidence="9">
    <location>
        <begin position="42"/>
        <end position="164"/>
    </location>
</feature>
<keyword evidence="11" id="KW-1185">Reference proteome</keyword>
<dbReference type="EMBL" id="JAUEPN010000007">
    <property type="protein sequence ID" value="KAK3292238.1"/>
    <property type="molecule type" value="Genomic_DNA"/>
</dbReference>
<feature type="signal peptide" evidence="8">
    <location>
        <begin position="1"/>
        <end position="16"/>
    </location>
</feature>
<dbReference type="GO" id="GO:0032934">
    <property type="term" value="F:sterol binding"/>
    <property type="evidence" value="ECO:0007669"/>
    <property type="project" value="InterPro"/>
</dbReference>
<reference evidence="10" key="2">
    <citation type="submission" date="2023-06" db="EMBL/GenBank/DDBJ databases">
        <authorList>
            <consortium name="Lawrence Berkeley National Laboratory"/>
            <person name="Haridas S."/>
            <person name="Hensen N."/>
            <person name="Bonometti L."/>
            <person name="Westerberg I."/>
            <person name="Brannstrom I.O."/>
            <person name="Guillou S."/>
            <person name="Cros-Aarteil S."/>
            <person name="Calhoun S."/>
            <person name="Kuo A."/>
            <person name="Mondo S."/>
            <person name="Pangilinan J."/>
            <person name="Riley R."/>
            <person name="Labutti K."/>
            <person name="Andreopoulos B."/>
            <person name="Lipzen A."/>
            <person name="Chen C."/>
            <person name="Yanf M."/>
            <person name="Daum C."/>
            <person name="Ng V."/>
            <person name="Clum A."/>
            <person name="Steindorff A."/>
            <person name="Ohm R."/>
            <person name="Martin F."/>
            <person name="Silar P."/>
            <person name="Natvig D."/>
            <person name="Lalanne C."/>
            <person name="Gautier V."/>
            <person name="Ament-Velasquez S.L."/>
            <person name="Kruys A."/>
            <person name="Hutchinson M.I."/>
            <person name="Powell A.J."/>
            <person name="Barry K."/>
            <person name="Miller A.N."/>
            <person name="Grigoriev I.V."/>
            <person name="Debuchy R."/>
            <person name="Gladieux P."/>
            <person name="Thoren M.H."/>
            <person name="Johannesson H."/>
        </authorList>
    </citation>
    <scope>NUCLEOTIDE SEQUENCE</scope>
    <source>
        <strain evidence="10">CBS 168.71</strain>
    </source>
</reference>
<comment type="subunit">
    <text evidence="3">Monomer.</text>
</comment>
<comment type="similarity">
    <text evidence="2">Belongs to the NPC2 family.</text>
</comment>
<dbReference type="GeneID" id="87841428"/>
<accession>A0AAE0H947</accession>
<evidence type="ECO:0000256" key="2">
    <source>
        <dbReference type="ARBA" id="ARBA00006370"/>
    </source>
</evidence>
<dbReference type="Proteomes" id="UP001278766">
    <property type="component" value="Unassembled WGS sequence"/>
</dbReference>
<dbReference type="RefSeq" id="XP_062655752.1">
    <property type="nucleotide sequence ID" value="XM_062804480.1"/>
</dbReference>
<protein>
    <recommendedName>
        <fullName evidence="4">Phosphatidylglycerol/phosphatidylinositol transfer protein</fullName>
    </recommendedName>
</protein>